<comment type="caution">
    <text evidence="12">The sequence shown here is derived from an EMBL/GenBank/DDBJ whole genome shotgun (WGS) entry which is preliminary data.</text>
</comment>
<comment type="similarity">
    <text evidence="2 7">Belongs to the Mediator complex subunit 14 family.</text>
</comment>
<evidence type="ECO:0000256" key="6">
    <source>
        <dbReference type="ARBA" id="ARBA00023242"/>
    </source>
</evidence>
<keyword evidence="6 7" id="KW-0539">Nucleus</keyword>
<proteinExistence type="inferred from homology"/>
<dbReference type="Pfam" id="PF25069">
    <property type="entry name" value="Med14_C"/>
    <property type="match status" value="1"/>
</dbReference>
<feature type="domain" description="Mediator of RNA polymerase II transcription subunit 14 RM3" evidence="10">
    <location>
        <begin position="781"/>
        <end position="885"/>
    </location>
</feature>
<evidence type="ECO:0000256" key="4">
    <source>
        <dbReference type="ARBA" id="ARBA00023159"/>
    </source>
</evidence>
<keyword evidence="4 7" id="KW-0010">Activator</keyword>
<dbReference type="GO" id="GO:0070847">
    <property type="term" value="C:core mediator complex"/>
    <property type="evidence" value="ECO:0007669"/>
    <property type="project" value="TreeGrafter"/>
</dbReference>
<keyword evidence="8" id="KW-0812">Transmembrane</keyword>
<evidence type="ECO:0000256" key="7">
    <source>
        <dbReference type="RuleBase" id="RU365082"/>
    </source>
</evidence>
<comment type="subunit">
    <text evidence="7">Component of the Mediator complex.</text>
</comment>
<organism evidence="12 13">
    <name type="scientific">Adineta ricciae</name>
    <name type="common">Rotifer</name>
    <dbReference type="NCBI Taxonomy" id="249248"/>
    <lineage>
        <taxon>Eukaryota</taxon>
        <taxon>Metazoa</taxon>
        <taxon>Spiralia</taxon>
        <taxon>Gnathifera</taxon>
        <taxon>Rotifera</taxon>
        <taxon>Eurotatoria</taxon>
        <taxon>Bdelloidea</taxon>
        <taxon>Adinetida</taxon>
        <taxon>Adinetidae</taxon>
        <taxon>Adineta</taxon>
    </lineage>
</organism>
<dbReference type="Pfam" id="PF08638">
    <property type="entry name" value="Med14"/>
    <property type="match status" value="1"/>
</dbReference>
<evidence type="ECO:0000256" key="8">
    <source>
        <dbReference type="SAM" id="Phobius"/>
    </source>
</evidence>
<dbReference type="PANTHER" id="PTHR12809">
    <property type="entry name" value="MEDIATOR COMPLEX SUBUNIT"/>
    <property type="match status" value="1"/>
</dbReference>
<dbReference type="EMBL" id="CAJNOR010000384">
    <property type="protein sequence ID" value="CAF0898625.1"/>
    <property type="molecule type" value="Genomic_DNA"/>
</dbReference>
<accession>A0A813ZG33</accession>
<sequence length="1805" mass="204436">MVFSNKVRVSHDYVNQRGPVRKSTCSAVLSSPVFTALVVLLISSVLITSIVVPVVLIKKSNKSLSVSTTTNVANEPASTISTTSTSTTNKMTMTITTSTTSSTTTKLMTTTTGKTTATTTTVSTTSDPTIALSTATTIILTSTTPLTEENNNSVPVNKIDTSEPPSVLFETTATMMLLGLNETNTAWIDTALLMSTENMDNAYTERELSTTTTTAVKTSTVTTTTTTMVPPNLLKNSGAEAGNIAGWTQLGPAAAIVDSGGNFNKGYYPRTGTFCFAGGYGDNGDVSALSQNVPLLGGIQGFTETQLDSGRLVARVEFHYQTWNNFFMRYDQVEVIITFRSATYAEIQTVSSGGRTCSTNPGWCPYSMDRPLPKGTRSIDYMMKFTRKDTGGRLLIFSQFPSNMSVNPPTGGNNAIVLPIFDKIRLSDLLRAAVQKTYHELYTMADVLVHKSALERKIELVGFVYRTRQLFIRILAIVKWVATTGRVTACEDIQNFLEIRAQLIRHTSDTLALLARGKLLEARIPNFPVTDAIDVLTLGTVNFLPKRIAEVTTTFTPATEKERQQILPRLQQILMARISTSELPIEFTDVIIKNGMVTLAVEGEFEVRLGVSNDNLSSPWYIYQTKLFLRDSEEPEQELIHPVQMQVMTNFIQNLLYESDKPLVELYQRLHYYCQALRLQILFEQAHRIGNHAGKQRELVISKYTPCKSFSVEYWKDYSTNTLNNNTQSRKQVGNGKAIDIGLTIICDDDGKFQIQHWPPLPVDDSIAIMNILQKPVFTMEEILNRTIYARCQRRFEELRETLLPATMSIEIDASIPVLICDFLPESTSDERLFISISPYSGLYRAASYMETRFSKQIESALNGNPNNLTEPINSFKIWLIQQRVPPLLAHLNCQIYTRIPTLNQKNELIAAFINKTVAIELIHHEGFYILIHVSDIDQLLLEYYLLIVEKRLSTHEPLVLQQHIPNQQPKPNDEEIKWTLEPLVLCPLDPTMFLRKELFEFKHLFQRSKNTNDDDHDDLGMSRTQAVSVSSLKSLVKFVNYYDEMLSFIFLKDDFQRKNTLCKNLLYCSWTGIPYLTIARISMNNESDSSNTDLIGYVNEYFWPRIQSSTIRMTYTLYDSSKEKTSVDQLWITNLTFFNNNYFRNAFIKTPYTLLFTFLHSTRKVYSNIVDFVLHEFRKTFELTYLFEDYSSALLESVEFHAISKLVLFNFSQCVFNYGPDFAFSVTIAFNSKQTQLASEKTFDFRFETKKTTFLATAHRLLNRKLLLFLNQTQSLKQLLRLLHMTAIPISAIARLNCFNRPITYTQQGGCVQPLLTLIPYTESRWRLIFGQVFTLDIQICGPDLILVRDGSFSVQLNSSLSDLSPIPRLKEFLSSYADDHGLALEFSNITDGFHEKDLVLPDMQITLPPLATANQNGNDSTVYNSLMDTTNEPPVSSPSDIYDAIFRDSLPITSAVTTSNNQKEHSGNQQRSISYSYNHELLTQPNYPVYMSQQTFFRMIYTPDGRCWSRLESFLASSVLVRQFSRGVTEPVDANNTTIQSVPNEQDTYRIERLSLQISFVFDSFTNIYRIRLISIFDPALPIQQSSNIFWSPNELQNMETFLNETFFPVSPYTNLTTPPIDILSLQASQNLSTAMGSFHRMLTLIQSPTLKDLVKIIELEQSPESHDHLWRAHWCLTIPSSCGFSQVGQPGIYYQPNRSHFLFVFRFTSRLNSNDTSLVNNQHTSTFVVPLIYDMANNQTNLWDGSSSKHPTIGHELKYQTITKLLTALKETLNRSECSLYPTILELVTRLQVPPASNNSSS</sequence>
<feature type="domain" description="Mediator complex subunit MED14 N-terminal" evidence="9">
    <location>
        <begin position="424"/>
        <end position="611"/>
    </location>
</feature>
<evidence type="ECO:0000256" key="1">
    <source>
        <dbReference type="ARBA" id="ARBA00004123"/>
    </source>
</evidence>
<dbReference type="GO" id="GO:0016592">
    <property type="term" value="C:mediator complex"/>
    <property type="evidence" value="ECO:0007669"/>
    <property type="project" value="UniProtKB-UniRule"/>
</dbReference>
<feature type="domain" description="Mediator of RNA polymerase II transcription subunit 14 C-terminal" evidence="11">
    <location>
        <begin position="1652"/>
        <end position="1797"/>
    </location>
</feature>
<dbReference type="GO" id="GO:0003712">
    <property type="term" value="F:transcription coregulator activity"/>
    <property type="evidence" value="ECO:0007669"/>
    <property type="project" value="UniProtKB-UniRule"/>
</dbReference>
<dbReference type="InterPro" id="IPR013947">
    <property type="entry name" value="Mediator_Med14"/>
</dbReference>
<name>A0A813ZG33_ADIRI</name>
<dbReference type="Pfam" id="PF25065">
    <property type="entry name" value="RM3_Med14"/>
    <property type="match status" value="1"/>
</dbReference>
<keyword evidence="8" id="KW-1133">Transmembrane helix</keyword>
<evidence type="ECO:0000259" key="9">
    <source>
        <dbReference type="Pfam" id="PF08638"/>
    </source>
</evidence>
<protein>
    <recommendedName>
        <fullName evidence="7">Mediator of RNA polymerase II transcription subunit 14</fullName>
    </recommendedName>
    <alternativeName>
        <fullName evidence="7">Mediator complex subunit 14</fullName>
    </alternativeName>
</protein>
<evidence type="ECO:0000256" key="3">
    <source>
        <dbReference type="ARBA" id="ARBA00023015"/>
    </source>
</evidence>
<evidence type="ECO:0000259" key="11">
    <source>
        <dbReference type="Pfam" id="PF25069"/>
    </source>
</evidence>
<dbReference type="GO" id="GO:0006357">
    <property type="term" value="P:regulation of transcription by RNA polymerase II"/>
    <property type="evidence" value="ECO:0007669"/>
    <property type="project" value="InterPro"/>
</dbReference>
<keyword evidence="3 7" id="KW-0805">Transcription regulation</keyword>
<evidence type="ECO:0000256" key="2">
    <source>
        <dbReference type="ARBA" id="ARBA00007813"/>
    </source>
</evidence>
<dbReference type="InterPro" id="IPR056879">
    <property type="entry name" value="RM3_Med14"/>
</dbReference>
<comment type="function">
    <text evidence="7">Component of the Mediator complex, a coactivator involved in the regulated transcription of nearly all RNA polymerase II-dependent genes. Mediator functions as a bridge to convey information from gene-specific regulatory proteins to the basal RNA polymerase II transcription machinery. Mediator is recruited to promoters by direct interactions with regulatory proteins and serves as a scaffold for the assembly of a functional preinitiation complex with RNA polymerase II and the general transcription factors.</text>
</comment>
<dbReference type="Proteomes" id="UP000663828">
    <property type="component" value="Unassembled WGS sequence"/>
</dbReference>
<dbReference type="InterPro" id="IPR055122">
    <property type="entry name" value="Med14_N"/>
</dbReference>
<evidence type="ECO:0000313" key="12">
    <source>
        <dbReference type="EMBL" id="CAF0898625.1"/>
    </source>
</evidence>
<evidence type="ECO:0000313" key="13">
    <source>
        <dbReference type="Proteomes" id="UP000663828"/>
    </source>
</evidence>
<reference evidence="12" key="1">
    <citation type="submission" date="2021-02" db="EMBL/GenBank/DDBJ databases">
        <authorList>
            <person name="Nowell W R."/>
        </authorList>
    </citation>
    <scope>NUCLEOTIDE SEQUENCE</scope>
</reference>
<comment type="subcellular location">
    <subcellularLocation>
        <location evidence="1 7">Nucleus</location>
    </subcellularLocation>
</comment>
<keyword evidence="8" id="KW-0472">Membrane</keyword>
<evidence type="ECO:0000259" key="10">
    <source>
        <dbReference type="Pfam" id="PF25065"/>
    </source>
</evidence>
<feature type="transmembrane region" description="Helical" evidence="8">
    <location>
        <begin position="27"/>
        <end position="56"/>
    </location>
</feature>
<dbReference type="InterPro" id="IPR056877">
    <property type="entry name" value="Med14_C"/>
</dbReference>
<gene>
    <name evidence="12" type="ORF">XAT740_LOCUS7901</name>
</gene>
<keyword evidence="5 7" id="KW-0804">Transcription</keyword>
<evidence type="ECO:0000256" key="5">
    <source>
        <dbReference type="ARBA" id="ARBA00023163"/>
    </source>
</evidence>
<dbReference type="PANTHER" id="PTHR12809:SF2">
    <property type="entry name" value="MEDIATOR OF RNA POLYMERASE II TRANSCRIPTION SUBUNIT 14"/>
    <property type="match status" value="1"/>
</dbReference>
<keyword evidence="13" id="KW-1185">Reference proteome</keyword>